<keyword evidence="4" id="KW-0964">Secreted</keyword>
<evidence type="ECO:0000256" key="1">
    <source>
        <dbReference type="ARBA" id="ARBA00008725"/>
    </source>
</evidence>
<dbReference type="CDD" id="cd13654">
    <property type="entry name" value="PBP2_phosphate_like_2"/>
    <property type="match status" value="1"/>
</dbReference>
<dbReference type="GO" id="GO:0042301">
    <property type="term" value="F:phosphate ion binding"/>
    <property type="evidence" value="ECO:0007669"/>
    <property type="project" value="UniProtKB-UniRule"/>
</dbReference>
<dbReference type="PANTHER" id="PTHR30570">
    <property type="entry name" value="PERIPLASMIC PHOSPHATE BINDING COMPONENT OF PHOSPHATE ABC TRANSPORTER"/>
    <property type="match status" value="1"/>
</dbReference>
<evidence type="ECO:0000259" key="5">
    <source>
        <dbReference type="Pfam" id="PF12849"/>
    </source>
</evidence>
<keyword evidence="3" id="KW-0732">Signal</keyword>
<dbReference type="SUPFAM" id="SSF53850">
    <property type="entry name" value="Periplasmic binding protein-like II"/>
    <property type="match status" value="1"/>
</dbReference>
<dbReference type="GO" id="GO:0006817">
    <property type="term" value="P:phosphate ion transport"/>
    <property type="evidence" value="ECO:0007669"/>
    <property type="project" value="UniProtKB-UniRule"/>
</dbReference>
<dbReference type="NCBIfam" id="TIGR02136">
    <property type="entry name" value="ptsS_2"/>
    <property type="match status" value="1"/>
</dbReference>
<comment type="similarity">
    <text evidence="1 4">Belongs to the PstS family.</text>
</comment>
<dbReference type="Pfam" id="PF12849">
    <property type="entry name" value="PBP_like_2"/>
    <property type="match status" value="1"/>
</dbReference>
<dbReference type="RefSeq" id="WP_136553848.1">
    <property type="nucleotide sequence ID" value="NZ_MCRI01000001.1"/>
</dbReference>
<dbReference type="InterPro" id="IPR011862">
    <property type="entry name" value="Phos-bd"/>
</dbReference>
<evidence type="ECO:0000256" key="4">
    <source>
        <dbReference type="RuleBase" id="RU367119"/>
    </source>
</evidence>
<dbReference type="PATRIC" id="fig|291169.3.peg.205"/>
<dbReference type="InterPro" id="IPR024370">
    <property type="entry name" value="PBP_domain"/>
</dbReference>
<dbReference type="GO" id="GO:0007155">
    <property type="term" value="P:cell adhesion"/>
    <property type="evidence" value="ECO:0007669"/>
    <property type="project" value="UniProtKB-UniRule"/>
</dbReference>
<dbReference type="PANTHER" id="PTHR30570:SF1">
    <property type="entry name" value="PHOSPHATE-BINDING PROTEIN PSTS"/>
    <property type="match status" value="1"/>
</dbReference>
<dbReference type="AlphaFoldDB" id="A0A1E3GVY6"/>
<organism evidence="6 7">
    <name type="scientific">Methylophaga muralis</name>
    <dbReference type="NCBI Taxonomy" id="291169"/>
    <lineage>
        <taxon>Bacteria</taxon>
        <taxon>Pseudomonadati</taxon>
        <taxon>Pseudomonadota</taxon>
        <taxon>Gammaproteobacteria</taxon>
        <taxon>Thiotrichales</taxon>
        <taxon>Piscirickettsiaceae</taxon>
        <taxon>Methylophaga</taxon>
    </lineage>
</organism>
<dbReference type="Proteomes" id="UP000094379">
    <property type="component" value="Unassembled WGS sequence"/>
</dbReference>
<dbReference type="GO" id="GO:0042597">
    <property type="term" value="C:periplasmic space"/>
    <property type="evidence" value="ECO:0007669"/>
    <property type="project" value="UniProtKB-SubCell"/>
</dbReference>
<protein>
    <recommendedName>
        <fullName evidence="4">Phosphate-binding protein</fullName>
    </recommendedName>
</protein>
<comment type="function">
    <text evidence="4">Involved in the system for phosphate transport across the cytoplasmic membrane.</text>
</comment>
<evidence type="ECO:0000313" key="6">
    <source>
        <dbReference type="EMBL" id="ODN68229.1"/>
    </source>
</evidence>
<evidence type="ECO:0000256" key="3">
    <source>
        <dbReference type="ARBA" id="ARBA00022729"/>
    </source>
</evidence>
<reference evidence="6 7" key="1">
    <citation type="submission" date="2016-07" db="EMBL/GenBank/DDBJ databases">
        <title>Draft Genome Sequence of Methylophaga muralis Bur 1.</title>
        <authorList>
            <person name="Vasilenko O.V."/>
            <person name="Doronina N.V."/>
            <person name="Shmareva M.N."/>
            <person name="Tarlachkov S.V."/>
            <person name="Mustakhimov I."/>
            <person name="Trotsenko Y.A."/>
        </authorList>
    </citation>
    <scope>NUCLEOTIDE SEQUENCE [LARGE SCALE GENOMIC DNA]</scope>
    <source>
        <strain evidence="6 7">Bur 1</strain>
    </source>
</reference>
<keyword evidence="2 4" id="KW-0813">Transport</keyword>
<evidence type="ECO:0000313" key="7">
    <source>
        <dbReference type="Proteomes" id="UP000094379"/>
    </source>
</evidence>
<keyword evidence="4" id="KW-0574">Periplasm</keyword>
<dbReference type="GO" id="GO:0005576">
    <property type="term" value="C:extracellular region"/>
    <property type="evidence" value="ECO:0007669"/>
    <property type="project" value="UniProtKB-SubCell"/>
</dbReference>
<accession>A0A1E3GVY6</accession>
<comment type="caution">
    <text evidence="6">The sequence shown here is derived from an EMBL/GenBank/DDBJ whole genome shotgun (WGS) entry which is preliminary data.</text>
</comment>
<dbReference type="Gene3D" id="3.40.190.10">
    <property type="entry name" value="Periplasmic binding protein-like II"/>
    <property type="match status" value="2"/>
</dbReference>
<sequence length="311" mass="34862">MKQQYVSVIAGLVLVMLAGCSQRDDLSETSITENTIVINGSSTVFPISTEAAKRFIRQQPETEISVKFSGTNAGFRLFCEGKSDVSNASRPINAEEVALCAKNQIDYVELPLAQDALAVVVHSANDWVDSLTMSELKTIWSKQSDGEILNWNQVRSEWPDKLLSLYGRGQDSGTFDYFTTHVTGVTRESRSDYVASEDEEYLAAQIAKDKNALGFFGIGGYHRHWDTLKLVPIDNGNGPVYPSIETVANGQYTPFSRPLFLYVNKQSLEDKANLKVFLTHYFSNIVTWLHFTGYMPLTQEQYAENIQQLLK</sequence>
<evidence type="ECO:0000256" key="2">
    <source>
        <dbReference type="ARBA" id="ARBA00022448"/>
    </source>
</evidence>
<gene>
    <name evidence="6" type="primary">pstS_2</name>
    <name evidence="6" type="ORF">A9E74_00201</name>
</gene>
<keyword evidence="7" id="KW-1185">Reference proteome</keyword>
<keyword evidence="4" id="KW-0592">Phosphate transport</keyword>
<dbReference type="STRING" id="291169.A9E74_00201"/>
<name>A0A1E3GVY6_9GAMM</name>
<feature type="domain" description="PBP" evidence="5">
    <location>
        <begin position="34"/>
        <end position="283"/>
    </location>
</feature>
<proteinExistence type="inferred from homology"/>
<dbReference type="EMBL" id="MCRI01000001">
    <property type="protein sequence ID" value="ODN68229.1"/>
    <property type="molecule type" value="Genomic_DNA"/>
</dbReference>
<comment type="subcellular location">
    <subcellularLocation>
        <location evidence="4">Periplasm</location>
    </subcellularLocation>
    <subcellularLocation>
        <location evidence="4">Secreted</location>
    </subcellularLocation>
</comment>
<dbReference type="PROSITE" id="PS51257">
    <property type="entry name" value="PROKAR_LIPOPROTEIN"/>
    <property type="match status" value="1"/>
</dbReference>
<dbReference type="InterPro" id="IPR050811">
    <property type="entry name" value="Phosphate_ABC_transporter"/>
</dbReference>